<name>A0ABN7V183_GIGMA</name>
<proteinExistence type="predicted"/>
<comment type="caution">
    <text evidence="1">The sequence shown here is derived from an EMBL/GenBank/DDBJ whole genome shotgun (WGS) entry which is preliminary data.</text>
</comment>
<evidence type="ECO:0000313" key="1">
    <source>
        <dbReference type="EMBL" id="CAG8716471.1"/>
    </source>
</evidence>
<organism evidence="1 2">
    <name type="scientific">Gigaspora margarita</name>
    <dbReference type="NCBI Taxonomy" id="4874"/>
    <lineage>
        <taxon>Eukaryota</taxon>
        <taxon>Fungi</taxon>
        <taxon>Fungi incertae sedis</taxon>
        <taxon>Mucoromycota</taxon>
        <taxon>Glomeromycotina</taxon>
        <taxon>Glomeromycetes</taxon>
        <taxon>Diversisporales</taxon>
        <taxon>Gigasporaceae</taxon>
        <taxon>Gigaspora</taxon>
    </lineage>
</organism>
<evidence type="ECO:0000313" key="2">
    <source>
        <dbReference type="Proteomes" id="UP000789901"/>
    </source>
</evidence>
<accession>A0ABN7V183</accession>
<dbReference type="EMBL" id="CAJVQB010008267">
    <property type="protein sequence ID" value="CAG8716471.1"/>
    <property type="molecule type" value="Genomic_DNA"/>
</dbReference>
<reference evidence="1 2" key="1">
    <citation type="submission" date="2021-06" db="EMBL/GenBank/DDBJ databases">
        <authorList>
            <person name="Kallberg Y."/>
            <person name="Tangrot J."/>
            <person name="Rosling A."/>
        </authorList>
    </citation>
    <scope>NUCLEOTIDE SEQUENCE [LARGE SCALE GENOMIC DNA]</scope>
    <source>
        <strain evidence="1 2">120-4 pot B 10/14</strain>
    </source>
</reference>
<gene>
    <name evidence="1" type="ORF">GMARGA_LOCUS13169</name>
</gene>
<dbReference type="Proteomes" id="UP000789901">
    <property type="component" value="Unassembled WGS sequence"/>
</dbReference>
<keyword evidence="2" id="KW-1185">Reference proteome</keyword>
<sequence>MAEVLELYYVPKILVKDGNKGSSSEGKNLKQEKRELDFETVRGSFINAYLEVLKNWILEVIRSEETKSKEKKKIEHINEESANINEFISQAKEFQVKKNEHEAFKNCERLTKIEIEMDEQTRDKDKHKALPCYKKTADEEPNTATNLEHACEERAKCE</sequence>
<protein>
    <submittedName>
        <fullName evidence="1">1295_t:CDS:1</fullName>
    </submittedName>
</protein>